<feature type="transmembrane region" description="Helical" evidence="1">
    <location>
        <begin position="580"/>
        <end position="603"/>
    </location>
</feature>
<dbReference type="PANTHER" id="PTHR39341:SF1">
    <property type="entry name" value="DUF1858 DOMAIN-CONTAINING PROTEIN"/>
    <property type="match status" value="1"/>
</dbReference>
<name>A0A1E3XGB6_9BACT</name>
<dbReference type="AlphaFoldDB" id="A0A1E3XGB6"/>
<feature type="domain" description="DUF1858" evidence="2">
    <location>
        <begin position="626"/>
        <end position="682"/>
    </location>
</feature>
<dbReference type="SUPFAM" id="SSF140683">
    <property type="entry name" value="SP0561-like"/>
    <property type="match status" value="3"/>
</dbReference>
<dbReference type="InterPro" id="IPR023883">
    <property type="entry name" value="CHP03980_redox-disulphide"/>
</dbReference>
<dbReference type="Pfam" id="PF05940">
    <property type="entry name" value="NnrS"/>
    <property type="match status" value="1"/>
</dbReference>
<feature type="transmembrane region" description="Helical" evidence="1">
    <location>
        <begin position="545"/>
        <end position="568"/>
    </location>
</feature>
<dbReference type="Proteomes" id="UP000094056">
    <property type="component" value="Unassembled WGS sequence"/>
</dbReference>
<dbReference type="Pfam" id="PF08984">
    <property type="entry name" value="DUF1858"/>
    <property type="match status" value="1"/>
</dbReference>
<feature type="transmembrane region" description="Helical" evidence="1">
    <location>
        <begin position="228"/>
        <end position="248"/>
    </location>
</feature>
<dbReference type="InterPro" id="IPR036927">
    <property type="entry name" value="Cyt_c_oxase-like_su1_sf"/>
</dbReference>
<dbReference type="EMBL" id="MAYW01000003">
    <property type="protein sequence ID" value="ODS34652.1"/>
    <property type="molecule type" value="Genomic_DNA"/>
</dbReference>
<evidence type="ECO:0000256" key="1">
    <source>
        <dbReference type="SAM" id="Phobius"/>
    </source>
</evidence>
<proteinExistence type="predicted"/>
<reference evidence="3 4" key="1">
    <citation type="submission" date="2016-07" db="EMBL/GenBank/DDBJ databases">
        <title>Draft genome of Scalindua rubra, obtained from a brine-seawater interface in the Red Sea, sheds light on salt adaptation in anammox bacteria.</title>
        <authorList>
            <person name="Speth D.R."/>
            <person name="Lagkouvardos I."/>
            <person name="Wang Y."/>
            <person name="Qian P.-Y."/>
            <person name="Dutilh B.E."/>
            <person name="Jetten M.S."/>
        </authorList>
    </citation>
    <scope>NUCLEOTIDE SEQUENCE [LARGE SCALE GENOMIC DNA]</scope>
    <source>
        <strain evidence="3">BSI-1</strain>
    </source>
</reference>
<feature type="transmembrane region" description="Helical" evidence="1">
    <location>
        <begin position="370"/>
        <end position="392"/>
    </location>
</feature>
<sequence>MSQEKYRITKDMIVNEVINKYPQTDVVLTRYGVDLCCGGVQSIEKTAIACNVKNIDELMDALNKAIPEETGMVEEEVKDESKEIPSVAESEGSELKEITGKTTVKEIIKNYPQTKGVFSKYGLLECGGEYGPEEAVYFFARVHNVDGDSLIKELNDVVQGKAEAPEVSEDDTATAYENIHEKFMKTAIVIALSTGCVYGAILLFYMGLQHSLYSVSRVLIETHGHTQIFGWCGLFIMGVSYFVLPRFYATRLYSGKLANLSFVFMVSGILLVFLFRSLLPFSDSSFFKTLIISGCLLEVAAVLIFLVVVFKTILSAEKQELEPYEGFIISGYLWFLVQIVALTGITVYMINTGKTSMPHVLVGPLRHIQIMGFITFVIFGVLTRTLPVFLGLKAPNPKINLLIMLILNFSVLLRAASEPLKAYFIDINLTTYYALNTLFFTSGCLEFISVLLFLYNLNLLKKPEIDYSGMEIEKGYERFVWAAFMWLIVAEIAMLIFTFYEASTGTPASHALIGAYRHAVTVGFITMMIFGYASRIVPISQGVKLHSYSLLTKTFILINVGSAIRVIFQPVAVHTGSTPAFLLMGISGFIESLAILLFGINIWKTFSAGKLGAEDDAAQEEITTVTASTNVYQLIKQHPQAMDVLVSKGFTQLKNPVLRNTLARAVNIAQATKIRPTDLDQLLKELNESLMVGKK</sequence>
<feature type="transmembrane region" description="Helical" evidence="1">
    <location>
        <begin position="326"/>
        <end position="350"/>
    </location>
</feature>
<dbReference type="InterPro" id="IPR015077">
    <property type="entry name" value="DUF1858"/>
</dbReference>
<feature type="transmembrane region" description="Helical" evidence="1">
    <location>
        <begin position="187"/>
        <end position="208"/>
    </location>
</feature>
<dbReference type="InterPro" id="IPR010266">
    <property type="entry name" value="NnrS"/>
</dbReference>
<gene>
    <name evidence="3" type="ORF">SCARUB_00232</name>
</gene>
<dbReference type="PANTHER" id="PTHR39341">
    <property type="entry name" value="BSL7085 PROTEIN"/>
    <property type="match status" value="1"/>
</dbReference>
<accession>A0A1E3XGB6</accession>
<dbReference type="SUPFAM" id="SSF81442">
    <property type="entry name" value="Cytochrome c oxidase subunit I-like"/>
    <property type="match status" value="1"/>
</dbReference>
<organism evidence="3 4">
    <name type="scientific">Candidatus Scalindua rubra</name>
    <dbReference type="NCBI Taxonomy" id="1872076"/>
    <lineage>
        <taxon>Bacteria</taxon>
        <taxon>Pseudomonadati</taxon>
        <taxon>Planctomycetota</taxon>
        <taxon>Candidatus Brocadiia</taxon>
        <taxon>Candidatus Brocadiales</taxon>
        <taxon>Candidatus Scalinduaceae</taxon>
        <taxon>Candidatus Scalindua</taxon>
    </lineage>
</organism>
<evidence type="ECO:0000313" key="4">
    <source>
        <dbReference type="Proteomes" id="UP000094056"/>
    </source>
</evidence>
<dbReference type="InterPro" id="IPR038062">
    <property type="entry name" value="ScdA-like_N_sf"/>
</dbReference>
<feature type="transmembrane region" description="Helical" evidence="1">
    <location>
        <begin position="291"/>
        <end position="314"/>
    </location>
</feature>
<feature type="transmembrane region" description="Helical" evidence="1">
    <location>
        <begin position="512"/>
        <end position="533"/>
    </location>
</feature>
<feature type="transmembrane region" description="Helical" evidence="1">
    <location>
        <begin position="479"/>
        <end position="500"/>
    </location>
</feature>
<dbReference type="Gene3D" id="1.20.210.10">
    <property type="entry name" value="Cytochrome c oxidase-like, subunit I domain"/>
    <property type="match status" value="1"/>
</dbReference>
<keyword evidence="1" id="KW-0472">Membrane</keyword>
<feature type="transmembrane region" description="Helical" evidence="1">
    <location>
        <begin position="399"/>
        <end position="417"/>
    </location>
</feature>
<feature type="transmembrane region" description="Helical" evidence="1">
    <location>
        <begin position="260"/>
        <end position="279"/>
    </location>
</feature>
<comment type="caution">
    <text evidence="3">The sequence shown here is derived from an EMBL/GenBank/DDBJ whole genome shotgun (WGS) entry which is preliminary data.</text>
</comment>
<protein>
    <recommendedName>
        <fullName evidence="2">DUF1858 domain-containing protein</fullName>
    </recommendedName>
</protein>
<evidence type="ECO:0000259" key="2">
    <source>
        <dbReference type="Pfam" id="PF08984"/>
    </source>
</evidence>
<evidence type="ECO:0000313" key="3">
    <source>
        <dbReference type="EMBL" id="ODS34652.1"/>
    </source>
</evidence>
<keyword evidence="1" id="KW-1133">Transmembrane helix</keyword>
<keyword evidence="1" id="KW-0812">Transmembrane</keyword>
<feature type="transmembrane region" description="Helical" evidence="1">
    <location>
        <begin position="437"/>
        <end position="458"/>
    </location>
</feature>
<dbReference type="Gene3D" id="1.10.3910.10">
    <property type="entry name" value="SP0561-like"/>
    <property type="match status" value="3"/>
</dbReference>